<dbReference type="Gene3D" id="3.10.20.280">
    <property type="entry name" value="RnfH-like"/>
    <property type="match status" value="1"/>
</dbReference>
<keyword evidence="3" id="KW-1185">Reference proteome</keyword>
<organism evidence="2 3">
    <name type="scientific">Corticibacter populi</name>
    <dbReference type="NCBI Taxonomy" id="1550736"/>
    <lineage>
        <taxon>Bacteria</taxon>
        <taxon>Pseudomonadati</taxon>
        <taxon>Pseudomonadota</taxon>
        <taxon>Betaproteobacteria</taxon>
        <taxon>Burkholderiales</taxon>
        <taxon>Comamonadaceae</taxon>
        <taxon>Corticibacter</taxon>
    </lineage>
</organism>
<comment type="similarity">
    <text evidence="1">Belongs to the UPF0125 (RnfH) family.</text>
</comment>
<dbReference type="EMBL" id="RDQO01000008">
    <property type="protein sequence ID" value="RMX02609.1"/>
    <property type="molecule type" value="Genomic_DNA"/>
</dbReference>
<dbReference type="OrthoDB" id="9796575at2"/>
<gene>
    <name evidence="2" type="ORF">D8I35_18365</name>
</gene>
<evidence type="ECO:0000313" key="2">
    <source>
        <dbReference type="EMBL" id="RMX02609.1"/>
    </source>
</evidence>
<dbReference type="InterPro" id="IPR005346">
    <property type="entry name" value="RnfH"/>
</dbReference>
<dbReference type="Proteomes" id="UP000278006">
    <property type="component" value="Unassembled WGS sequence"/>
</dbReference>
<sequence>MLRIEVAVSLAGGGVWECVLACLPGTTLAQAVPLVAAQWADEAGAARSPLPLDQLRWGVWGRVLPPGHVLQPQDRLEGYRPLKVDPKVARRERFARQGARGAGLFAQRRGQSRPG</sequence>
<evidence type="ECO:0000256" key="1">
    <source>
        <dbReference type="ARBA" id="ARBA00010645"/>
    </source>
</evidence>
<accession>A0A3M6QJB9</accession>
<dbReference type="SUPFAM" id="SSF54285">
    <property type="entry name" value="MoaD/ThiS"/>
    <property type="match status" value="1"/>
</dbReference>
<dbReference type="AlphaFoldDB" id="A0A3M6QJB9"/>
<dbReference type="InterPro" id="IPR037021">
    <property type="entry name" value="RnfH_sf"/>
</dbReference>
<dbReference type="Pfam" id="PF03658">
    <property type="entry name" value="Ub-RnfH"/>
    <property type="match status" value="1"/>
</dbReference>
<comment type="caution">
    <text evidence="2">The sequence shown here is derived from an EMBL/GenBank/DDBJ whole genome shotgun (WGS) entry which is preliminary data.</text>
</comment>
<evidence type="ECO:0000313" key="3">
    <source>
        <dbReference type="Proteomes" id="UP000278006"/>
    </source>
</evidence>
<protein>
    <submittedName>
        <fullName evidence="2">RnfH family protein</fullName>
    </submittedName>
</protein>
<reference evidence="2 3" key="1">
    <citation type="submission" date="2018-10" db="EMBL/GenBank/DDBJ databases">
        <title>Draft genome of Cortibacter populi DSM10536.</title>
        <authorList>
            <person name="Bernier A.-M."/>
            <person name="Bernard K."/>
        </authorList>
    </citation>
    <scope>NUCLEOTIDE SEQUENCE [LARGE SCALE GENOMIC DNA]</scope>
    <source>
        <strain evidence="2 3">DSM 105136</strain>
    </source>
</reference>
<dbReference type="InterPro" id="IPR016155">
    <property type="entry name" value="Mopterin_synth/thiamin_S_b"/>
</dbReference>
<proteinExistence type="inferred from homology"/>
<name>A0A3M6QJB9_9BURK</name>